<dbReference type="AlphaFoldDB" id="A0A1I2NZ02"/>
<dbReference type="EMBL" id="FOOT01000001">
    <property type="protein sequence ID" value="SFG08059.1"/>
    <property type="molecule type" value="Genomic_DNA"/>
</dbReference>
<accession>A0A1I2NZ02</accession>
<proteinExistence type="predicted"/>
<keyword evidence="2" id="KW-1185">Reference proteome</keyword>
<sequence>MRKGKRAFSYRRGERIFYGPLIKIKSKSLENEERQKSLLLQKRRKDILRPLNKDSMQSAIVFRGWERPQDRYSVYRLWVKIDKVLKQAREHRSVYLQHALHLAGTGFSSHKFKRVLGGRNTLPLSHVIRRRGLYGNMCCKHKYTAQQYCQQHTQFFKQLYTC</sequence>
<reference evidence="2" key="1">
    <citation type="submission" date="2016-10" db="EMBL/GenBank/DDBJ databases">
        <authorList>
            <person name="Varghese N."/>
            <person name="Submissions S."/>
        </authorList>
    </citation>
    <scope>NUCLEOTIDE SEQUENCE [LARGE SCALE GENOMIC DNA]</scope>
    <source>
        <strain evidence="2">LP51</strain>
    </source>
</reference>
<gene>
    <name evidence="1" type="ORF">SAMN05421739_101865</name>
</gene>
<organism evidence="1 2">
    <name type="scientific">Pontibacter chinhatensis</name>
    <dbReference type="NCBI Taxonomy" id="1436961"/>
    <lineage>
        <taxon>Bacteria</taxon>
        <taxon>Pseudomonadati</taxon>
        <taxon>Bacteroidota</taxon>
        <taxon>Cytophagia</taxon>
        <taxon>Cytophagales</taxon>
        <taxon>Hymenobacteraceae</taxon>
        <taxon>Pontibacter</taxon>
    </lineage>
</organism>
<evidence type="ECO:0000313" key="2">
    <source>
        <dbReference type="Proteomes" id="UP000198724"/>
    </source>
</evidence>
<evidence type="ECO:0000313" key="1">
    <source>
        <dbReference type="EMBL" id="SFG08059.1"/>
    </source>
</evidence>
<dbReference type="Proteomes" id="UP000198724">
    <property type="component" value="Unassembled WGS sequence"/>
</dbReference>
<protein>
    <submittedName>
        <fullName evidence="1">Uncharacterized protein</fullName>
    </submittedName>
</protein>
<name>A0A1I2NZ02_9BACT</name>